<name>A0A969WA84_9GAMM</name>
<protein>
    <submittedName>
        <fullName evidence="3">Serine hydrolase</fullName>
    </submittedName>
</protein>
<feature type="domain" description="Beta-lactamase-related" evidence="2">
    <location>
        <begin position="34"/>
        <end position="370"/>
    </location>
</feature>
<dbReference type="Pfam" id="PF00144">
    <property type="entry name" value="Beta-lactamase"/>
    <property type="match status" value="1"/>
</dbReference>
<dbReference type="GO" id="GO:0016787">
    <property type="term" value="F:hydrolase activity"/>
    <property type="evidence" value="ECO:0007669"/>
    <property type="project" value="UniProtKB-KW"/>
</dbReference>
<accession>A0A969WA84</accession>
<dbReference type="PANTHER" id="PTHR46825:SF15">
    <property type="entry name" value="BETA-LACTAMASE-RELATED DOMAIN-CONTAINING PROTEIN"/>
    <property type="match status" value="1"/>
</dbReference>
<feature type="chain" id="PRO_5037308143" evidence="1">
    <location>
        <begin position="22"/>
        <end position="525"/>
    </location>
</feature>
<comment type="caution">
    <text evidence="3">The sequence shown here is derived from an EMBL/GenBank/DDBJ whole genome shotgun (WGS) entry which is preliminary data.</text>
</comment>
<proteinExistence type="predicted"/>
<dbReference type="Proteomes" id="UP000653472">
    <property type="component" value="Unassembled WGS sequence"/>
</dbReference>
<sequence length="525" mass="57948">MHRFPTLLALATALLPLLTFAASTPLPAERIAYLDQQVDAAAARYHLPGMAVGVIDNGQIVYTRTLGERVVGSGEKIDGDTLFKIASLSKAMTTALLGRLVDEGKLDWDDKVTKYLPGFKMYEPKVTKQMRVADLLTHSSGLRYGSGDLMLWPDPNDFTRADIIHALRYFPPAYRFRTEYHYDNLLYVVAGELAAKAGGASYETLMHREVFAPLGLNRCQVGRWDRDAIGNVAEPHGYIDGHNQVIRADGPVIPASAADPAGGIRCSLDDMLRWAQNWLAPTPAQLHWLSAKQRKVLQSPHIKIPVPALARVWSGTTRRDYGYGWRMNDVDGQWAVWHTGTLSGMYAELWLLPDARSGFVLLINGNGGQARTVLGETLKKFFTQPSNTQGVAGYGDKLDTIIANAPTRRNDPNLPDSAAMPPVSAAAMAGQLGIYRDPWLGQVSICARDGFVHFASEKSPRLAGVVVHDGDRDLVRWDDRSVDPDAWLDFHQGNPIQLTMAKLDPYGDASSDFEDLHFVRERGCE</sequence>
<dbReference type="InterPro" id="IPR012338">
    <property type="entry name" value="Beta-lactam/transpept-like"/>
</dbReference>
<organism evidence="3 4">
    <name type="scientific">Solimonas marina</name>
    <dbReference type="NCBI Taxonomy" id="2714601"/>
    <lineage>
        <taxon>Bacteria</taxon>
        <taxon>Pseudomonadati</taxon>
        <taxon>Pseudomonadota</taxon>
        <taxon>Gammaproteobacteria</taxon>
        <taxon>Nevskiales</taxon>
        <taxon>Nevskiaceae</taxon>
        <taxon>Solimonas</taxon>
    </lineage>
</organism>
<feature type="signal peptide" evidence="1">
    <location>
        <begin position="1"/>
        <end position="21"/>
    </location>
</feature>
<dbReference type="EMBL" id="JAAVXB010000005">
    <property type="protein sequence ID" value="NKF22858.1"/>
    <property type="molecule type" value="Genomic_DNA"/>
</dbReference>
<keyword evidence="3" id="KW-0378">Hydrolase</keyword>
<dbReference type="SUPFAM" id="SSF56601">
    <property type="entry name" value="beta-lactamase/transpeptidase-like"/>
    <property type="match status" value="1"/>
</dbReference>
<keyword evidence="4" id="KW-1185">Reference proteome</keyword>
<keyword evidence="1" id="KW-0732">Signal</keyword>
<dbReference type="PANTHER" id="PTHR46825">
    <property type="entry name" value="D-ALANYL-D-ALANINE-CARBOXYPEPTIDASE/ENDOPEPTIDASE AMPH"/>
    <property type="match status" value="1"/>
</dbReference>
<dbReference type="AlphaFoldDB" id="A0A969WA84"/>
<dbReference type="InterPro" id="IPR050491">
    <property type="entry name" value="AmpC-like"/>
</dbReference>
<reference evidence="3" key="1">
    <citation type="submission" date="2020-03" db="EMBL/GenBank/DDBJ databases">
        <title>Solimonas marina sp. nov., isolated from deep seawater of the Pacific Ocean.</title>
        <authorList>
            <person name="Liu X."/>
            <person name="Lai Q."/>
            <person name="Sun F."/>
            <person name="Gai Y."/>
            <person name="Li G."/>
            <person name="Shao Z."/>
        </authorList>
    </citation>
    <scope>NUCLEOTIDE SEQUENCE</scope>
    <source>
        <strain evidence="3">C16B3</strain>
    </source>
</reference>
<evidence type="ECO:0000256" key="1">
    <source>
        <dbReference type="SAM" id="SignalP"/>
    </source>
</evidence>
<evidence type="ECO:0000259" key="2">
    <source>
        <dbReference type="Pfam" id="PF00144"/>
    </source>
</evidence>
<dbReference type="Gene3D" id="3.40.710.10">
    <property type="entry name" value="DD-peptidase/beta-lactamase superfamily"/>
    <property type="match status" value="1"/>
</dbReference>
<evidence type="ECO:0000313" key="3">
    <source>
        <dbReference type="EMBL" id="NKF22858.1"/>
    </source>
</evidence>
<evidence type="ECO:0000313" key="4">
    <source>
        <dbReference type="Proteomes" id="UP000653472"/>
    </source>
</evidence>
<gene>
    <name evidence="3" type="ORF">G7Y82_11060</name>
</gene>
<dbReference type="InterPro" id="IPR001466">
    <property type="entry name" value="Beta-lactam-related"/>
</dbReference>
<dbReference type="RefSeq" id="WP_168148163.1">
    <property type="nucleotide sequence ID" value="NZ_JAAVXB010000005.1"/>
</dbReference>